<dbReference type="PANTHER" id="PTHR30055:SF234">
    <property type="entry name" value="HTH-TYPE TRANSCRIPTIONAL REGULATOR BETI"/>
    <property type="match status" value="1"/>
</dbReference>
<dbReference type="RefSeq" id="WP_378408932.1">
    <property type="nucleotide sequence ID" value="NZ_JBHTCS010000028.1"/>
</dbReference>
<comment type="caution">
    <text evidence="6">The sequence shown here is derived from an EMBL/GenBank/DDBJ whole genome shotgun (WGS) entry which is preliminary data.</text>
</comment>
<dbReference type="PANTHER" id="PTHR30055">
    <property type="entry name" value="HTH-TYPE TRANSCRIPTIONAL REGULATOR RUTR"/>
    <property type="match status" value="1"/>
</dbReference>
<dbReference type="PROSITE" id="PS50977">
    <property type="entry name" value="HTH_TETR_2"/>
    <property type="match status" value="1"/>
</dbReference>
<dbReference type="InterPro" id="IPR050109">
    <property type="entry name" value="HTH-type_TetR-like_transc_reg"/>
</dbReference>
<dbReference type="InterPro" id="IPR009057">
    <property type="entry name" value="Homeodomain-like_sf"/>
</dbReference>
<keyword evidence="2 4" id="KW-0238">DNA-binding</keyword>
<keyword evidence="1" id="KW-0805">Transcription regulation</keyword>
<sequence>MLNKLPVDERRAQLVECALDLAERGGISAVTVRAVAAHAGVSLGMVHYCFEGKDELLAAMAERLVLELSASARQVFAAVREAPEVSGVRGLRELLQSGVDGMWSTMEANPNRRLLTYEITTHALRFRAAGSPPTGAVADEQYAVMDAEVSAFLDECAERTETTWTEPVAVIAHRSLAALDGLVLRWLVDRNTEAIRAELDEVVLAITSKAVEKPPGRPVPRAS</sequence>
<evidence type="ECO:0000313" key="7">
    <source>
        <dbReference type="Proteomes" id="UP001596484"/>
    </source>
</evidence>
<dbReference type="Gene3D" id="1.10.357.10">
    <property type="entry name" value="Tetracycline Repressor, domain 2"/>
    <property type="match status" value="1"/>
</dbReference>
<organism evidence="6 7">
    <name type="scientific">Rhodococcus daqingensis</name>
    <dbReference type="NCBI Taxonomy" id="2479363"/>
    <lineage>
        <taxon>Bacteria</taxon>
        <taxon>Bacillati</taxon>
        <taxon>Actinomycetota</taxon>
        <taxon>Actinomycetes</taxon>
        <taxon>Mycobacteriales</taxon>
        <taxon>Nocardiaceae</taxon>
        <taxon>Rhodococcus</taxon>
    </lineage>
</organism>
<keyword evidence="7" id="KW-1185">Reference proteome</keyword>
<accession>A0ABW2S3W2</accession>
<evidence type="ECO:0000256" key="1">
    <source>
        <dbReference type="ARBA" id="ARBA00023015"/>
    </source>
</evidence>
<keyword evidence="3" id="KW-0804">Transcription</keyword>
<name>A0ABW2S3W2_9NOCA</name>
<dbReference type="Pfam" id="PF00440">
    <property type="entry name" value="TetR_N"/>
    <property type="match status" value="1"/>
</dbReference>
<evidence type="ECO:0000256" key="3">
    <source>
        <dbReference type="ARBA" id="ARBA00023163"/>
    </source>
</evidence>
<evidence type="ECO:0000313" key="6">
    <source>
        <dbReference type="EMBL" id="MFC7450838.1"/>
    </source>
</evidence>
<evidence type="ECO:0000256" key="4">
    <source>
        <dbReference type="PROSITE-ProRule" id="PRU00335"/>
    </source>
</evidence>
<gene>
    <name evidence="6" type="ORF">ACFQS9_23345</name>
</gene>
<feature type="DNA-binding region" description="H-T-H motif" evidence="4">
    <location>
        <begin position="31"/>
        <end position="50"/>
    </location>
</feature>
<evidence type="ECO:0000256" key="2">
    <source>
        <dbReference type="ARBA" id="ARBA00023125"/>
    </source>
</evidence>
<feature type="domain" description="HTH tetR-type" evidence="5">
    <location>
        <begin position="8"/>
        <end position="68"/>
    </location>
</feature>
<dbReference type="InterPro" id="IPR001647">
    <property type="entry name" value="HTH_TetR"/>
</dbReference>
<reference evidence="7" key="1">
    <citation type="journal article" date="2019" name="Int. J. Syst. Evol. Microbiol.">
        <title>The Global Catalogue of Microorganisms (GCM) 10K type strain sequencing project: providing services to taxonomists for standard genome sequencing and annotation.</title>
        <authorList>
            <consortium name="The Broad Institute Genomics Platform"/>
            <consortium name="The Broad Institute Genome Sequencing Center for Infectious Disease"/>
            <person name="Wu L."/>
            <person name="Ma J."/>
        </authorList>
    </citation>
    <scope>NUCLEOTIDE SEQUENCE [LARGE SCALE GENOMIC DNA]</scope>
    <source>
        <strain evidence="7">ICMP 19430</strain>
    </source>
</reference>
<evidence type="ECO:0000259" key="5">
    <source>
        <dbReference type="PROSITE" id="PS50977"/>
    </source>
</evidence>
<dbReference type="SUPFAM" id="SSF46689">
    <property type="entry name" value="Homeodomain-like"/>
    <property type="match status" value="1"/>
</dbReference>
<protein>
    <submittedName>
        <fullName evidence="6">TetR/AcrR family transcriptional regulator</fullName>
    </submittedName>
</protein>
<dbReference type="Proteomes" id="UP001596484">
    <property type="component" value="Unassembled WGS sequence"/>
</dbReference>
<dbReference type="EMBL" id="JBHTCS010000028">
    <property type="protein sequence ID" value="MFC7450838.1"/>
    <property type="molecule type" value="Genomic_DNA"/>
</dbReference>
<proteinExistence type="predicted"/>